<dbReference type="EMBL" id="MASJ01000001">
    <property type="protein sequence ID" value="OCS88759.1"/>
    <property type="molecule type" value="Genomic_DNA"/>
</dbReference>
<dbReference type="PANTHER" id="PTHR11985">
    <property type="entry name" value="GLYCEROL-3-PHOSPHATE DEHYDROGENASE"/>
    <property type="match status" value="1"/>
</dbReference>
<reference evidence="12 13" key="1">
    <citation type="submission" date="2016-07" db="EMBL/GenBank/DDBJ databases">
        <title>Caryophanon tenue genome sequencing.</title>
        <authorList>
            <person name="Verma A."/>
            <person name="Pal Y."/>
            <person name="Krishnamurthi S."/>
        </authorList>
    </citation>
    <scope>NUCLEOTIDE SEQUENCE [LARGE SCALE GENOMIC DNA]</scope>
    <source>
        <strain evidence="12 13">DSM 14152</strain>
    </source>
</reference>
<evidence type="ECO:0000313" key="12">
    <source>
        <dbReference type="EMBL" id="OCS88759.1"/>
    </source>
</evidence>
<evidence type="ECO:0000259" key="11">
    <source>
        <dbReference type="Pfam" id="PF16901"/>
    </source>
</evidence>
<sequence length="539" mass="60499">MFSNKERTHYLQTMHEELYDLVIIGGGITGVGVALDAVTRGLKVALVEMQDFAEGTSSRSTKLVHGGLRYLKQAQVKEVAELGRERAIVYENAPHVTTPLWMLLPFYEGGTFQKTTTALGLTVYDLLAGVKRSERRTMLSKEDVLTRVPMLREQGLLGGGMYVEYRTDDARLTIEVAKAAAERGAKLINYAKAVRIDERNVAFTSVYVQDTLHGNEYQLKAKSVVNAAGPWVDEVRQLVEPVEGKHLVLTKGVHIVVSHDAFPLDQPVYFDNADGRMIFAIPREGKVYIGTTDTFYEEAAERVQATDEDVMYLLQAVAYMFPSVGLTKDQIESTWAGVRPLVHKEGKDPSEISRKDEIWHTGQRVITIAGGKLTGYRKMAQSVVDEVVKSMHLTAGKCITKHLPLSGGDLNGSKFFEQYVDTWTKRGVTHGFTEEESEALVRWYGTNVAQVMSYEHETSDLPAPLYASLRYSIDYEMAATPVDFFVRRRGMIYFDIASVERYASAVMDVMAEQLSYSDEERSRYTQQLEQAIAEAKVYE</sequence>
<protein>
    <recommendedName>
        <fullName evidence="9">Glycerol-3-phosphate dehydrogenase</fullName>
        <ecNumber evidence="9">1.1.5.3</ecNumber>
    </recommendedName>
</protein>
<dbReference type="Proteomes" id="UP000093199">
    <property type="component" value="Unassembled WGS sequence"/>
</dbReference>
<dbReference type="InterPro" id="IPR036188">
    <property type="entry name" value="FAD/NAD-bd_sf"/>
</dbReference>
<feature type="domain" description="Alpha-glycerophosphate oxidase C-terminal" evidence="11">
    <location>
        <begin position="398"/>
        <end position="521"/>
    </location>
</feature>
<dbReference type="Pfam" id="PF01266">
    <property type="entry name" value="DAO"/>
    <property type="match status" value="1"/>
</dbReference>
<dbReference type="SUPFAM" id="SSF51905">
    <property type="entry name" value="FAD/NAD(P)-binding domain"/>
    <property type="match status" value="1"/>
</dbReference>
<keyword evidence="13" id="KW-1185">Reference proteome</keyword>
<comment type="pathway">
    <text evidence="2">Polyol metabolism; glycerol degradation via glycerol kinase pathway; glycerone phosphate from sn-glycerol 3-phosphate (aerobic route): step 1/1.</text>
</comment>
<evidence type="ECO:0000256" key="7">
    <source>
        <dbReference type="ARBA" id="ARBA00023002"/>
    </source>
</evidence>
<evidence type="ECO:0000256" key="1">
    <source>
        <dbReference type="ARBA" id="ARBA00001974"/>
    </source>
</evidence>
<evidence type="ECO:0000313" key="13">
    <source>
        <dbReference type="Proteomes" id="UP000093199"/>
    </source>
</evidence>
<organism evidence="12 13">
    <name type="scientific">Caryophanon tenue</name>
    <dbReference type="NCBI Taxonomy" id="33978"/>
    <lineage>
        <taxon>Bacteria</taxon>
        <taxon>Bacillati</taxon>
        <taxon>Bacillota</taxon>
        <taxon>Bacilli</taxon>
        <taxon>Bacillales</taxon>
        <taxon>Caryophanaceae</taxon>
        <taxon>Caryophanon</taxon>
    </lineage>
</organism>
<dbReference type="RefSeq" id="WP_066542411.1">
    <property type="nucleotide sequence ID" value="NZ_MASJ01000001.1"/>
</dbReference>
<dbReference type="GO" id="GO:0004368">
    <property type="term" value="F:glycerol-3-phosphate dehydrogenase (quinone) activity"/>
    <property type="evidence" value="ECO:0007669"/>
    <property type="project" value="UniProtKB-EC"/>
</dbReference>
<dbReference type="PROSITE" id="PS00978">
    <property type="entry name" value="FAD_G3PDH_2"/>
    <property type="match status" value="1"/>
</dbReference>
<dbReference type="EC" id="1.1.5.3" evidence="9"/>
<dbReference type="SUPFAM" id="SSF54373">
    <property type="entry name" value="FAD-linked reductases, C-terminal domain"/>
    <property type="match status" value="1"/>
</dbReference>
<keyword evidence="6" id="KW-0274">FAD</keyword>
<dbReference type="Gene3D" id="3.30.9.10">
    <property type="entry name" value="D-Amino Acid Oxidase, subunit A, domain 2"/>
    <property type="match status" value="1"/>
</dbReference>
<evidence type="ECO:0000256" key="8">
    <source>
        <dbReference type="ARBA" id="ARBA00049055"/>
    </source>
</evidence>
<keyword evidence="5" id="KW-0319">Glycerol metabolism</keyword>
<dbReference type="PANTHER" id="PTHR11985:SF35">
    <property type="entry name" value="ANAEROBIC GLYCEROL-3-PHOSPHATE DEHYDROGENASE SUBUNIT A"/>
    <property type="match status" value="1"/>
</dbReference>
<evidence type="ECO:0000256" key="3">
    <source>
        <dbReference type="ARBA" id="ARBA00007330"/>
    </source>
</evidence>
<dbReference type="STRING" id="33978.A6M13_01875"/>
<dbReference type="UniPathway" id="UPA00618">
    <property type="reaction ID" value="UER00674"/>
</dbReference>
<evidence type="ECO:0000256" key="6">
    <source>
        <dbReference type="ARBA" id="ARBA00022827"/>
    </source>
</evidence>
<evidence type="ECO:0000256" key="2">
    <source>
        <dbReference type="ARBA" id="ARBA00004977"/>
    </source>
</evidence>
<keyword evidence="7 9" id="KW-0560">Oxidoreductase</keyword>
<dbReference type="GO" id="GO:0009331">
    <property type="term" value="C:glycerol-3-phosphate dehydrogenase (FAD) complex"/>
    <property type="evidence" value="ECO:0007669"/>
    <property type="project" value="UniProtKB-UniRule"/>
</dbReference>
<proteinExistence type="inferred from homology"/>
<dbReference type="OrthoDB" id="9766796at2"/>
<dbReference type="Gene3D" id="1.10.8.870">
    <property type="entry name" value="Alpha-glycerophosphate oxidase, cap domain"/>
    <property type="match status" value="1"/>
</dbReference>
<comment type="caution">
    <text evidence="12">The sequence shown here is derived from an EMBL/GenBank/DDBJ whole genome shotgun (WGS) entry which is preliminary data.</text>
</comment>
<dbReference type="InterPro" id="IPR038299">
    <property type="entry name" value="DAO_C_sf"/>
</dbReference>
<accession>A0A1C0YNV7</accession>
<dbReference type="PRINTS" id="PR01001">
    <property type="entry name" value="FADG3PDH"/>
</dbReference>
<comment type="catalytic activity">
    <reaction evidence="8 9">
        <text>a quinone + sn-glycerol 3-phosphate = dihydroxyacetone phosphate + a quinol</text>
        <dbReference type="Rhea" id="RHEA:18977"/>
        <dbReference type="ChEBI" id="CHEBI:24646"/>
        <dbReference type="ChEBI" id="CHEBI:57597"/>
        <dbReference type="ChEBI" id="CHEBI:57642"/>
        <dbReference type="ChEBI" id="CHEBI:132124"/>
        <dbReference type="EC" id="1.1.5.3"/>
    </reaction>
</comment>
<evidence type="ECO:0000256" key="5">
    <source>
        <dbReference type="ARBA" id="ARBA00022798"/>
    </source>
</evidence>
<keyword evidence="4 9" id="KW-0285">Flavoprotein</keyword>
<name>A0A1C0YNV7_9BACL</name>
<dbReference type="PROSITE" id="PS00977">
    <property type="entry name" value="FAD_G3PDH_1"/>
    <property type="match status" value="1"/>
</dbReference>
<dbReference type="InterPro" id="IPR031656">
    <property type="entry name" value="DAO_C"/>
</dbReference>
<dbReference type="GO" id="GO:0019563">
    <property type="term" value="P:glycerol catabolic process"/>
    <property type="evidence" value="ECO:0007669"/>
    <property type="project" value="UniProtKB-UniPathway"/>
</dbReference>
<evidence type="ECO:0000259" key="10">
    <source>
        <dbReference type="Pfam" id="PF01266"/>
    </source>
</evidence>
<dbReference type="InterPro" id="IPR000447">
    <property type="entry name" value="G3P_DH_FAD-dep"/>
</dbReference>
<dbReference type="Pfam" id="PF16901">
    <property type="entry name" value="DAO_C"/>
    <property type="match status" value="1"/>
</dbReference>
<dbReference type="InterPro" id="IPR006076">
    <property type="entry name" value="FAD-dep_OxRdtase"/>
</dbReference>
<feature type="domain" description="FAD dependent oxidoreductase" evidence="10">
    <location>
        <begin position="20"/>
        <end position="345"/>
    </location>
</feature>
<gene>
    <name evidence="12" type="ORF">A6M13_01875</name>
</gene>
<dbReference type="AlphaFoldDB" id="A0A1C0YNV7"/>
<comment type="cofactor">
    <cofactor evidence="1 9">
        <name>FAD</name>
        <dbReference type="ChEBI" id="CHEBI:57692"/>
    </cofactor>
</comment>
<comment type="similarity">
    <text evidence="3 9">Belongs to the FAD-dependent glycerol-3-phosphate dehydrogenase family.</text>
</comment>
<evidence type="ECO:0000256" key="4">
    <source>
        <dbReference type="ARBA" id="ARBA00022630"/>
    </source>
</evidence>
<evidence type="ECO:0000256" key="9">
    <source>
        <dbReference type="RuleBase" id="RU361217"/>
    </source>
</evidence>
<dbReference type="Gene3D" id="3.50.50.60">
    <property type="entry name" value="FAD/NAD(P)-binding domain"/>
    <property type="match status" value="1"/>
</dbReference>
<dbReference type="GO" id="GO:0046168">
    <property type="term" value="P:glycerol-3-phosphate catabolic process"/>
    <property type="evidence" value="ECO:0007669"/>
    <property type="project" value="TreeGrafter"/>
</dbReference>